<comment type="similarity">
    <text evidence="2">Belongs to the RseB family.</text>
</comment>
<feature type="domain" description="MucB/RseB C-terminal" evidence="7">
    <location>
        <begin position="234"/>
        <end position="327"/>
    </location>
</feature>
<evidence type="ECO:0000256" key="5">
    <source>
        <dbReference type="SAM" id="SignalP"/>
    </source>
</evidence>
<dbReference type="Gene3D" id="2.50.20.10">
    <property type="entry name" value="Lipoprotein localisation LolA/LolB/LppX"/>
    <property type="match status" value="1"/>
</dbReference>
<evidence type="ECO:0000256" key="3">
    <source>
        <dbReference type="ARBA" id="ARBA00022729"/>
    </source>
</evidence>
<feature type="signal peptide" evidence="5">
    <location>
        <begin position="1"/>
        <end position="30"/>
    </location>
</feature>
<sequence length="331" mass="37097">MILTSRVVWAKFLAGITLFALCAMSLTGHASTDDELWIVLQKAAVAARALSYEGIFVCQTAQQSKSVQITHLFDGKNEFARNVVLDGATREVLSQGNNLIIYNQKNEKIVIEKRRGQNMFPAILPLNFDSIRDNYTLHSSTQERVADRQARVLFLEPKDRLRYSYKFWIDSEYGLLLKSVRFNQRSEIIESIGFNRLSLLNSIALDWFTPKIDSKKNYVMEDEPVILPDGKLSVTWEIKELPAGYRKVDQMVRMVPGKPYPIMHMIFSDGLASVSLFIEPTNKSGKTKVALVTTGSTSFYAGVNNGHLVTAVGEVPEATVVQIANAVVISK</sequence>
<dbReference type="Pfam" id="PF03888">
    <property type="entry name" value="MucB_RseB"/>
    <property type="match status" value="1"/>
</dbReference>
<dbReference type="Pfam" id="PF17188">
    <property type="entry name" value="MucB_RseB_C"/>
    <property type="match status" value="1"/>
</dbReference>
<dbReference type="InterPro" id="IPR005588">
    <property type="entry name" value="MucB_RseB"/>
</dbReference>
<dbReference type="Proteomes" id="UP000264313">
    <property type="component" value="Unassembled WGS sequence"/>
</dbReference>
<feature type="chain" id="PRO_5016930891" evidence="5">
    <location>
        <begin position="31"/>
        <end position="331"/>
    </location>
</feature>
<evidence type="ECO:0000256" key="4">
    <source>
        <dbReference type="ARBA" id="ARBA00022764"/>
    </source>
</evidence>
<evidence type="ECO:0000256" key="1">
    <source>
        <dbReference type="ARBA" id="ARBA00004418"/>
    </source>
</evidence>
<evidence type="ECO:0000313" key="8">
    <source>
        <dbReference type="EMBL" id="HBA09271.1"/>
    </source>
</evidence>
<dbReference type="CDD" id="cd16327">
    <property type="entry name" value="RseB"/>
    <property type="match status" value="1"/>
</dbReference>
<proteinExistence type="inferred from homology"/>
<accession>A0A351RB50</accession>
<dbReference type="Gene3D" id="3.30.200.100">
    <property type="entry name" value="MucB/RseB, C-terminal domain"/>
    <property type="match status" value="1"/>
</dbReference>
<protein>
    <submittedName>
        <fullName evidence="8">Transcriptional regulator</fullName>
    </submittedName>
</protein>
<reference evidence="8 9" key="1">
    <citation type="journal article" date="2018" name="Nat. Biotechnol.">
        <title>A standardized bacterial taxonomy based on genome phylogeny substantially revises the tree of life.</title>
        <authorList>
            <person name="Parks D.H."/>
            <person name="Chuvochina M."/>
            <person name="Waite D.W."/>
            <person name="Rinke C."/>
            <person name="Skarshewski A."/>
            <person name="Chaumeil P.A."/>
            <person name="Hugenholtz P."/>
        </authorList>
    </citation>
    <scope>NUCLEOTIDE SEQUENCE [LARGE SCALE GENOMIC DNA]</scope>
    <source>
        <strain evidence="8">UBA9958</strain>
    </source>
</reference>
<dbReference type="GO" id="GO:0032885">
    <property type="term" value="P:regulation of polysaccharide biosynthetic process"/>
    <property type="evidence" value="ECO:0007669"/>
    <property type="project" value="TreeGrafter"/>
</dbReference>
<dbReference type="PIRSF" id="PIRSF005427">
    <property type="entry name" value="RseB"/>
    <property type="match status" value="1"/>
</dbReference>
<evidence type="ECO:0000256" key="2">
    <source>
        <dbReference type="ARBA" id="ARBA00008150"/>
    </source>
</evidence>
<dbReference type="PANTHER" id="PTHR38782:SF1">
    <property type="entry name" value="SIGMA-E FACTOR REGULATORY PROTEIN RSEB"/>
    <property type="match status" value="1"/>
</dbReference>
<dbReference type="GO" id="GO:0030288">
    <property type="term" value="C:outer membrane-bounded periplasmic space"/>
    <property type="evidence" value="ECO:0007669"/>
    <property type="project" value="TreeGrafter"/>
</dbReference>
<feature type="domain" description="MucB/RseB N-terminal" evidence="6">
    <location>
        <begin position="39"/>
        <end position="211"/>
    </location>
</feature>
<organism evidence="8 9">
    <name type="scientific">Methylotenera mobilis</name>
    <dbReference type="NCBI Taxonomy" id="359408"/>
    <lineage>
        <taxon>Bacteria</taxon>
        <taxon>Pseudomonadati</taxon>
        <taxon>Pseudomonadota</taxon>
        <taxon>Betaproteobacteria</taxon>
        <taxon>Nitrosomonadales</taxon>
        <taxon>Methylophilaceae</taxon>
        <taxon>Methylotenera</taxon>
    </lineage>
</organism>
<dbReference type="STRING" id="1132855.GCA_000384255_01014"/>
<name>A0A351RB50_9PROT</name>
<keyword evidence="4" id="KW-0574">Periplasm</keyword>
<dbReference type="GO" id="GO:0045152">
    <property type="term" value="F:antisigma factor binding"/>
    <property type="evidence" value="ECO:0007669"/>
    <property type="project" value="TreeGrafter"/>
</dbReference>
<comment type="caution">
    <text evidence="8">The sequence shown here is derived from an EMBL/GenBank/DDBJ whole genome shotgun (WGS) entry which is preliminary data.</text>
</comment>
<dbReference type="PANTHER" id="PTHR38782">
    <property type="match status" value="1"/>
</dbReference>
<evidence type="ECO:0000313" key="9">
    <source>
        <dbReference type="Proteomes" id="UP000264313"/>
    </source>
</evidence>
<dbReference type="InterPro" id="IPR038484">
    <property type="entry name" value="MucB/RseB_C_sf"/>
</dbReference>
<dbReference type="InterPro" id="IPR033434">
    <property type="entry name" value="MucB/RseB_N"/>
</dbReference>
<gene>
    <name evidence="8" type="ORF">DCW48_06710</name>
</gene>
<evidence type="ECO:0000259" key="6">
    <source>
        <dbReference type="Pfam" id="PF03888"/>
    </source>
</evidence>
<evidence type="ECO:0000259" key="7">
    <source>
        <dbReference type="Pfam" id="PF17188"/>
    </source>
</evidence>
<comment type="subcellular location">
    <subcellularLocation>
        <location evidence="1">Periplasm</location>
    </subcellularLocation>
</comment>
<keyword evidence="3 5" id="KW-0732">Signal</keyword>
<dbReference type="InterPro" id="IPR033436">
    <property type="entry name" value="MucB/RseB_C"/>
</dbReference>
<dbReference type="EMBL" id="DNAA01000163">
    <property type="protein sequence ID" value="HBA09271.1"/>
    <property type="molecule type" value="Genomic_DNA"/>
</dbReference>
<dbReference type="AlphaFoldDB" id="A0A351RB50"/>